<dbReference type="EMBL" id="LR797001">
    <property type="protein sequence ID" value="CAB4180529.1"/>
    <property type="molecule type" value="Genomic_DNA"/>
</dbReference>
<reference evidence="1" key="1">
    <citation type="submission" date="2020-05" db="EMBL/GenBank/DDBJ databases">
        <authorList>
            <person name="Chiriac C."/>
            <person name="Salcher M."/>
            <person name="Ghai R."/>
            <person name="Kavagutti S V."/>
        </authorList>
    </citation>
    <scope>NUCLEOTIDE SEQUENCE</scope>
</reference>
<gene>
    <name evidence="1" type="ORF">UFOVP1043_50</name>
</gene>
<name>A0A6J5Q8C8_9CAUD</name>
<proteinExistence type="predicted"/>
<accession>A0A6J5Q8C8</accession>
<evidence type="ECO:0000313" key="1">
    <source>
        <dbReference type="EMBL" id="CAB4180529.1"/>
    </source>
</evidence>
<organism evidence="1">
    <name type="scientific">uncultured Caudovirales phage</name>
    <dbReference type="NCBI Taxonomy" id="2100421"/>
    <lineage>
        <taxon>Viruses</taxon>
        <taxon>Duplodnaviria</taxon>
        <taxon>Heunggongvirae</taxon>
        <taxon>Uroviricota</taxon>
        <taxon>Caudoviricetes</taxon>
        <taxon>Peduoviridae</taxon>
        <taxon>Maltschvirus</taxon>
        <taxon>Maltschvirus maltsch</taxon>
    </lineage>
</organism>
<sequence>MSYNKITIDLEDLKSYIKSLPTDMEEWYNEEWALYTEGIHAYIKTIDLKFADTFKYFIDEYYEERNKENRGE</sequence>
<protein>
    <submittedName>
        <fullName evidence="1">Uncharacterized protein</fullName>
    </submittedName>
</protein>